<evidence type="ECO:0000256" key="1">
    <source>
        <dbReference type="SAM" id="MobiDB-lite"/>
    </source>
</evidence>
<evidence type="ECO:0000313" key="3">
    <source>
        <dbReference type="Proteomes" id="UP000612055"/>
    </source>
</evidence>
<name>A0A835XS65_9CHLO</name>
<sequence>MASPLHLSSTTLSDVLGSNLSYSAYQGLVDILRSDGGLASARLAFRALRDAIDANVPELRLRLASPGLASLCDGGRWLQRFSSVRKLVLELPAVADGIDTNPALCLAPFLGASPESLRRIRELSVPPIPLPAHVLLWLLLNLPELQKLELLGPAQPEHVLAWGGLPALPRLSTLVLVHWNWILCMDSRFAPSLKLLTLGGAQRRRQPWPSPADVAAAVARLGGLEEVHLGEGYRFTAPHLRLILDALPPTVRQCTVQQVLLYVDAEESVSLCCDLEGGQLVSFSLTSPEGYGLLADSATSFLEEALLPCNKLGPRLPHLHLGVELRAYQDCSPEVEALLARCDEVRVRGIEATDGLSAWHIARVFGAAPDELWFDLSNNEFVGLRLRGAANGGCVGGGGNRNSSGIGTGSNSGGGGGSSGGAGSGGQGSRGVGADASEGFGNRGAANSGVPAEDRLVNMAGVMRKAAQWFAALESLVRSMFAFSGALGAAEASSQQAPEQQDEKLAAVEEAWASLTWDPNARIRTMIWDRFPLQHMPAAADLVEQMEIEARQNAGFGGAPSPTAFLAVAFMPFRVQTGFALAQVLQALWDGREAGAPGLDRGELVRLEWLLGVLQEVRVVVAGMGSAGLSYAAFE</sequence>
<reference evidence="2" key="1">
    <citation type="journal article" date="2020" name="bioRxiv">
        <title>Comparative genomics of Chlamydomonas.</title>
        <authorList>
            <person name="Craig R.J."/>
            <person name="Hasan A.R."/>
            <person name="Ness R.W."/>
            <person name="Keightley P.D."/>
        </authorList>
    </citation>
    <scope>NUCLEOTIDE SEQUENCE</scope>
    <source>
        <strain evidence="2">CCAP 11/70</strain>
    </source>
</reference>
<feature type="compositionally biased region" description="Gly residues" evidence="1">
    <location>
        <begin position="405"/>
        <end position="431"/>
    </location>
</feature>
<protein>
    <submittedName>
        <fullName evidence="2">Uncharacterized protein</fullName>
    </submittedName>
</protein>
<keyword evidence="3" id="KW-1185">Reference proteome</keyword>
<comment type="caution">
    <text evidence="2">The sequence shown here is derived from an EMBL/GenBank/DDBJ whole genome shotgun (WGS) entry which is preliminary data.</text>
</comment>
<dbReference type="EMBL" id="JAEHOE010000136">
    <property type="protein sequence ID" value="KAG2485059.1"/>
    <property type="molecule type" value="Genomic_DNA"/>
</dbReference>
<accession>A0A835XS65</accession>
<gene>
    <name evidence="2" type="ORF">HYH03_016157</name>
</gene>
<feature type="region of interest" description="Disordered" evidence="1">
    <location>
        <begin position="405"/>
        <end position="448"/>
    </location>
</feature>
<dbReference type="Proteomes" id="UP000612055">
    <property type="component" value="Unassembled WGS sequence"/>
</dbReference>
<evidence type="ECO:0000313" key="2">
    <source>
        <dbReference type="EMBL" id="KAG2485059.1"/>
    </source>
</evidence>
<proteinExistence type="predicted"/>
<dbReference type="AlphaFoldDB" id="A0A835XS65"/>
<organism evidence="2 3">
    <name type="scientific">Edaphochlamys debaryana</name>
    <dbReference type="NCBI Taxonomy" id="47281"/>
    <lineage>
        <taxon>Eukaryota</taxon>
        <taxon>Viridiplantae</taxon>
        <taxon>Chlorophyta</taxon>
        <taxon>core chlorophytes</taxon>
        <taxon>Chlorophyceae</taxon>
        <taxon>CS clade</taxon>
        <taxon>Chlamydomonadales</taxon>
        <taxon>Chlamydomonadales incertae sedis</taxon>
        <taxon>Edaphochlamys</taxon>
    </lineage>
</organism>